<reference evidence="2" key="1">
    <citation type="journal article" date="2019" name="Int. J. Syst. Evol. Microbiol.">
        <title>The Global Catalogue of Microorganisms (GCM) 10K type strain sequencing project: providing services to taxonomists for standard genome sequencing and annotation.</title>
        <authorList>
            <consortium name="The Broad Institute Genomics Platform"/>
            <consortium name="The Broad Institute Genome Sequencing Center for Infectious Disease"/>
            <person name="Wu L."/>
            <person name="Ma J."/>
        </authorList>
    </citation>
    <scope>NUCLEOTIDE SEQUENCE [LARGE SCALE GENOMIC DNA]</scope>
    <source>
        <strain evidence="2">CCUG 63418</strain>
    </source>
</reference>
<sequence>MEDVLGQAVYDHFKKDFTGKLWIYNKYGPREEMPANVYFRNEDNMPDIEWLAIERCNGKVLDIGAGAGSHALLLQQRSLEVTALDISPLLAEVMHNRGVKNVVLADIFEYNNSRFDTILLLMNGIGLAGTLVRLKQLLLHFKNLLNPDGQILFDSSDVAYLYNSDLPADHYYGEIAYQYAYKGVRSEWFKWLYVDEKTMTGIASDCGFDMEVLLEDEFGQYLARLTPKAGSIT</sequence>
<dbReference type="GO" id="GO:0032259">
    <property type="term" value="P:methylation"/>
    <property type="evidence" value="ECO:0007669"/>
    <property type="project" value="UniProtKB-KW"/>
</dbReference>
<dbReference type="SUPFAM" id="SSF53335">
    <property type="entry name" value="S-adenosyl-L-methionine-dependent methyltransferases"/>
    <property type="match status" value="1"/>
</dbReference>
<dbReference type="EMBL" id="JBHTHU010000002">
    <property type="protein sequence ID" value="MFD0749401.1"/>
    <property type="molecule type" value="Genomic_DNA"/>
</dbReference>
<accession>A0ABW2YY73</accession>
<name>A0ABW2YY73_9SPHI</name>
<keyword evidence="1" id="KW-0489">Methyltransferase</keyword>
<comment type="caution">
    <text evidence="1">The sequence shown here is derived from an EMBL/GenBank/DDBJ whole genome shotgun (WGS) entry which is preliminary data.</text>
</comment>
<evidence type="ECO:0000313" key="2">
    <source>
        <dbReference type="Proteomes" id="UP001596958"/>
    </source>
</evidence>
<dbReference type="Proteomes" id="UP001596958">
    <property type="component" value="Unassembled WGS sequence"/>
</dbReference>
<dbReference type="InterPro" id="IPR029063">
    <property type="entry name" value="SAM-dependent_MTases_sf"/>
</dbReference>
<dbReference type="Gene3D" id="3.40.50.150">
    <property type="entry name" value="Vaccinia Virus protein VP39"/>
    <property type="match status" value="1"/>
</dbReference>
<dbReference type="GO" id="GO:0061542">
    <property type="term" value="F:3-demethylubiquinol 3-O-methyltransferase activity"/>
    <property type="evidence" value="ECO:0007669"/>
    <property type="project" value="UniProtKB-EC"/>
</dbReference>
<dbReference type="CDD" id="cd02440">
    <property type="entry name" value="AdoMet_MTases"/>
    <property type="match status" value="1"/>
</dbReference>
<protein>
    <submittedName>
        <fullName evidence="1">Class I SAM-dependent methyltransferase</fullName>
        <ecNumber evidence="1">2.1.1.222</ecNumber>
        <ecNumber evidence="1">2.1.1.64</ecNumber>
    </submittedName>
</protein>
<keyword evidence="2" id="KW-1185">Reference proteome</keyword>
<proteinExistence type="predicted"/>
<dbReference type="GO" id="GO:0102208">
    <property type="term" value="F:2-polyprenyl-6-hydroxyphenol methylase activity"/>
    <property type="evidence" value="ECO:0007669"/>
    <property type="project" value="UniProtKB-EC"/>
</dbReference>
<organism evidence="1 2">
    <name type="scientific">Mucilaginibacter calamicampi</name>
    <dbReference type="NCBI Taxonomy" id="1302352"/>
    <lineage>
        <taxon>Bacteria</taxon>
        <taxon>Pseudomonadati</taxon>
        <taxon>Bacteroidota</taxon>
        <taxon>Sphingobacteriia</taxon>
        <taxon>Sphingobacteriales</taxon>
        <taxon>Sphingobacteriaceae</taxon>
        <taxon>Mucilaginibacter</taxon>
    </lineage>
</organism>
<dbReference type="RefSeq" id="WP_377097731.1">
    <property type="nucleotide sequence ID" value="NZ_JBHTHU010000002.1"/>
</dbReference>
<dbReference type="Pfam" id="PF13489">
    <property type="entry name" value="Methyltransf_23"/>
    <property type="match status" value="1"/>
</dbReference>
<dbReference type="EC" id="2.1.1.222" evidence="1"/>
<gene>
    <name evidence="1" type="ORF">ACFQZS_04560</name>
</gene>
<evidence type="ECO:0000313" key="1">
    <source>
        <dbReference type="EMBL" id="MFD0749401.1"/>
    </source>
</evidence>
<dbReference type="EC" id="2.1.1.64" evidence="1"/>
<keyword evidence="1" id="KW-0808">Transferase</keyword>